<feature type="transmembrane region" description="Helical" evidence="2">
    <location>
        <begin position="119"/>
        <end position="137"/>
    </location>
</feature>
<organism evidence="3 4">
    <name type="scientific">Kribbella antiqua</name>
    <dbReference type="NCBI Taxonomy" id="2512217"/>
    <lineage>
        <taxon>Bacteria</taxon>
        <taxon>Bacillati</taxon>
        <taxon>Actinomycetota</taxon>
        <taxon>Actinomycetes</taxon>
        <taxon>Propionibacteriales</taxon>
        <taxon>Kribbellaceae</taxon>
        <taxon>Kribbella</taxon>
    </lineage>
</organism>
<dbReference type="Pfam" id="PF22564">
    <property type="entry name" value="HAAS"/>
    <property type="match status" value="1"/>
</dbReference>
<evidence type="ECO:0000256" key="2">
    <source>
        <dbReference type="SAM" id="Phobius"/>
    </source>
</evidence>
<dbReference type="OrthoDB" id="5185521at2"/>
<keyword evidence="2" id="KW-0812">Transmembrane</keyword>
<feature type="transmembrane region" description="Helical" evidence="2">
    <location>
        <begin position="232"/>
        <end position="256"/>
    </location>
</feature>
<accession>A0A4R2IS34</accession>
<feature type="transmembrane region" description="Helical" evidence="2">
    <location>
        <begin position="196"/>
        <end position="220"/>
    </location>
</feature>
<name>A0A4R2IS34_9ACTN</name>
<keyword evidence="4" id="KW-1185">Reference proteome</keyword>
<keyword evidence="2" id="KW-0472">Membrane</keyword>
<proteinExistence type="predicted"/>
<gene>
    <name evidence="3" type="ORF">EV646_105324</name>
</gene>
<dbReference type="Proteomes" id="UP000295573">
    <property type="component" value="Unassembled WGS sequence"/>
</dbReference>
<feature type="compositionally biased region" description="Pro residues" evidence="1">
    <location>
        <begin position="377"/>
        <end position="388"/>
    </location>
</feature>
<feature type="region of interest" description="Disordered" evidence="1">
    <location>
        <begin position="339"/>
        <end position="400"/>
    </location>
</feature>
<dbReference type="RefSeq" id="WP_132149504.1">
    <property type="nucleotide sequence ID" value="NZ_SLWR01000005.1"/>
</dbReference>
<feature type="transmembrane region" description="Helical" evidence="2">
    <location>
        <begin position="91"/>
        <end position="113"/>
    </location>
</feature>
<evidence type="ECO:0000313" key="3">
    <source>
        <dbReference type="EMBL" id="TCO47767.1"/>
    </source>
</evidence>
<sequence>MNSTLTGTVAMYLAQVRAELSDLPPGELEDVLDDVSGHLTEVAGEFDSEPSVAALQDRLGTPRQYADELRTAAGYPPRAQRVADREAGRKSLLWGMIAATVGPFFVAVGIFAWGYGTTAFLGALGLGILFVAGFLGVRALKGNDPRIVLDTPYGERGAAAIRDLISQIPPNIRRELVAIGQPVWWVARGAIGGGGFFAIFGAGAVTVVGAVAGAAVSIWIGRKTQQNQRWLWYVVPLNVVAVVAIPAFLAAAYLGASFNFLAGNDRDYSGPSYGAENGLFLNGTAINNIYPFDAQGKQVEVRLYDENGNPIDLPTQDCAASFGADEPTTSNVFPQAVTKPDENGDITAQNCQETDKAPFVPPLAAPTAKPSGNSPTTPAPGSPGPKTPTPGVTLTVEPTR</sequence>
<evidence type="ECO:0000313" key="4">
    <source>
        <dbReference type="Proteomes" id="UP000295573"/>
    </source>
</evidence>
<comment type="caution">
    <text evidence="3">The sequence shown here is derived from an EMBL/GenBank/DDBJ whole genome shotgun (WGS) entry which is preliminary data.</text>
</comment>
<dbReference type="EMBL" id="SLWR01000005">
    <property type="protein sequence ID" value="TCO47767.1"/>
    <property type="molecule type" value="Genomic_DNA"/>
</dbReference>
<reference evidence="3 4" key="1">
    <citation type="journal article" date="2015" name="Stand. Genomic Sci.">
        <title>Genomic Encyclopedia of Bacterial and Archaeal Type Strains, Phase III: the genomes of soil and plant-associated and newly described type strains.</title>
        <authorList>
            <person name="Whitman W.B."/>
            <person name="Woyke T."/>
            <person name="Klenk H.P."/>
            <person name="Zhou Y."/>
            <person name="Lilburn T.G."/>
            <person name="Beck B.J."/>
            <person name="De Vos P."/>
            <person name="Vandamme P."/>
            <person name="Eisen J.A."/>
            <person name="Garrity G."/>
            <person name="Hugenholtz P."/>
            <person name="Kyrpides N.C."/>
        </authorList>
    </citation>
    <scope>NUCLEOTIDE SEQUENCE [LARGE SCALE GENOMIC DNA]</scope>
    <source>
        <strain evidence="3 4">VKM Ac-2541</strain>
    </source>
</reference>
<keyword evidence="2" id="KW-1133">Transmembrane helix</keyword>
<evidence type="ECO:0000256" key="1">
    <source>
        <dbReference type="SAM" id="MobiDB-lite"/>
    </source>
</evidence>
<protein>
    <submittedName>
        <fullName evidence="3">Uncharacterized protein</fullName>
    </submittedName>
</protein>
<dbReference type="AlphaFoldDB" id="A0A4R2IS34"/>